<comment type="similarity">
    <text evidence="1">Belongs to the CIA30 family.</text>
</comment>
<comment type="caution">
    <text evidence="3">The sequence shown here is derived from an EMBL/GenBank/DDBJ whole genome shotgun (WGS) entry which is preliminary data.</text>
</comment>
<dbReference type="PANTHER" id="PTHR13194:SF18">
    <property type="entry name" value="COMPLEX I INTERMEDIATE-ASSOCIATED PROTEIN 30, MITOCHONDRIAL"/>
    <property type="match status" value="1"/>
</dbReference>
<evidence type="ECO:0000313" key="3">
    <source>
        <dbReference type="EMBL" id="GAK97540.1"/>
    </source>
</evidence>
<evidence type="ECO:0000256" key="1">
    <source>
        <dbReference type="ARBA" id="ARBA00007884"/>
    </source>
</evidence>
<dbReference type="GO" id="GO:0032981">
    <property type="term" value="P:mitochondrial respiratory chain complex I assembly"/>
    <property type="evidence" value="ECO:0007669"/>
    <property type="project" value="TreeGrafter"/>
</dbReference>
<dbReference type="PANTHER" id="PTHR13194">
    <property type="entry name" value="COMPLEX I INTERMEDIATE-ASSOCIATED PROTEIN 30"/>
    <property type="match status" value="1"/>
</dbReference>
<keyword evidence="4" id="KW-1185">Reference proteome</keyword>
<evidence type="ECO:0000313" key="4">
    <source>
        <dbReference type="Proteomes" id="UP000029221"/>
    </source>
</evidence>
<gene>
    <name evidence="3" type="ORF">JCM19294_76</name>
</gene>
<evidence type="ECO:0000256" key="2">
    <source>
        <dbReference type="ARBA" id="ARBA00023186"/>
    </source>
</evidence>
<dbReference type="Pfam" id="PF08547">
    <property type="entry name" value="CIA30"/>
    <property type="match status" value="1"/>
</dbReference>
<dbReference type="InterPro" id="IPR008979">
    <property type="entry name" value="Galactose-bd-like_sf"/>
</dbReference>
<dbReference type="InterPro" id="IPR013857">
    <property type="entry name" value="NADH-UbQ_OxRdtase-assoc_prot30"/>
</dbReference>
<dbReference type="Proteomes" id="UP000029221">
    <property type="component" value="Unassembled WGS sequence"/>
</dbReference>
<name>A0A090Q3J4_9FLAO</name>
<dbReference type="STRING" id="319236.BST91_05910"/>
<dbReference type="Gene3D" id="2.60.120.430">
    <property type="entry name" value="Galactose-binding lectin"/>
    <property type="match status" value="1"/>
</dbReference>
<sequence length="172" mass="20292">MKTLEPLIPTEIKFGRNMEYRFKWTPLTDSLTGGKSTGKIIQHDHYVEFCGTIKSVNNSSWSMLRSHKLEQDLSEVKFIEIKLRTDGRPVAFEIEFNPGVQQEKYGYMIRMHKNTWKTIKLPINHFKRVLFHNIIPGEIDKENLKKVLRYNFYISDGIVGDYSIDVEYIKFL</sequence>
<accession>A0A090Q3J4</accession>
<dbReference type="AlphaFoldDB" id="A0A090Q3J4"/>
<keyword evidence="2" id="KW-0143">Chaperone</keyword>
<reference evidence="3" key="1">
    <citation type="journal article" date="2014" name="Genome Announc.">
        <title>Draft Genome Sequences of Marine Flavobacterium Nonlabens Strains NR17, NR24, NR27, NR32, NR33, and Ara13.</title>
        <authorList>
            <person name="Nakanishi M."/>
            <person name="Meirelles P."/>
            <person name="Suzuki R."/>
            <person name="Takatani N."/>
            <person name="Mino S."/>
            <person name="Suda W."/>
            <person name="Oshima K."/>
            <person name="Hattori M."/>
            <person name="Ohkuma M."/>
            <person name="Hosokawa M."/>
            <person name="Miyashita K."/>
            <person name="Thompson F.L."/>
            <person name="Niwa A."/>
            <person name="Sawabe T."/>
            <person name="Sawabe T."/>
        </authorList>
    </citation>
    <scope>NUCLEOTIDE SEQUENCE [LARGE SCALE GENOMIC DNA]</scope>
    <source>
        <strain evidence="3">JCM 19294</strain>
    </source>
</reference>
<dbReference type="SUPFAM" id="SSF49785">
    <property type="entry name" value="Galactose-binding domain-like"/>
    <property type="match status" value="1"/>
</dbReference>
<dbReference type="GO" id="GO:0051082">
    <property type="term" value="F:unfolded protein binding"/>
    <property type="evidence" value="ECO:0007669"/>
    <property type="project" value="TreeGrafter"/>
</dbReference>
<dbReference type="EMBL" id="BBML01000006">
    <property type="protein sequence ID" value="GAK97540.1"/>
    <property type="molecule type" value="Genomic_DNA"/>
</dbReference>
<protein>
    <submittedName>
        <fullName evidence="3">Uncharacterized protein</fullName>
    </submittedName>
</protein>
<dbReference type="InterPro" id="IPR039131">
    <property type="entry name" value="NDUFAF1"/>
</dbReference>
<organism evidence="3 4">
    <name type="scientific">Nonlabens tegetincola</name>
    <dbReference type="NCBI Taxonomy" id="323273"/>
    <lineage>
        <taxon>Bacteria</taxon>
        <taxon>Pseudomonadati</taxon>
        <taxon>Bacteroidota</taxon>
        <taxon>Flavobacteriia</taxon>
        <taxon>Flavobacteriales</taxon>
        <taxon>Flavobacteriaceae</taxon>
        <taxon>Nonlabens</taxon>
    </lineage>
</organism>
<proteinExistence type="inferred from homology"/>
<dbReference type="RefSeq" id="WP_042279219.1">
    <property type="nucleotide sequence ID" value="NZ_BBML01000006.1"/>
</dbReference>